<dbReference type="RefSeq" id="WP_114068679.1">
    <property type="nucleotide sequence ID" value="NZ_CP030850.1"/>
</dbReference>
<accession>A0A344TMP0</accession>
<feature type="transmembrane region" description="Helical" evidence="1">
    <location>
        <begin position="102"/>
        <end position="124"/>
    </location>
</feature>
<feature type="transmembrane region" description="Helical" evidence="1">
    <location>
        <begin position="71"/>
        <end position="90"/>
    </location>
</feature>
<protein>
    <submittedName>
        <fullName evidence="2">Uncharacterized protein</fullName>
    </submittedName>
</protein>
<feature type="transmembrane region" description="Helical" evidence="1">
    <location>
        <begin position="130"/>
        <end position="153"/>
    </location>
</feature>
<sequence length="166" mass="19459">METKLLLPNRYKRLGWFIFVPCLILTILSILQLTPSLSFFDGEHVLSQWTTIKVPEKGTLEALFDETSNDLAGEILMTLTAIGFFFVAFSRERTDDEWIMRVRLESLLWAFYVHLGGFLLSVWFSYGLGFYMILSWNMLTAPLVFLARFHWIVYVKPYLEERRATV</sequence>
<organism evidence="2 3">
    <name type="scientific">Runella rosea</name>
    <dbReference type="NCBI Taxonomy" id="2259595"/>
    <lineage>
        <taxon>Bacteria</taxon>
        <taxon>Pseudomonadati</taxon>
        <taxon>Bacteroidota</taxon>
        <taxon>Cytophagia</taxon>
        <taxon>Cytophagales</taxon>
        <taxon>Spirosomataceae</taxon>
        <taxon>Runella</taxon>
    </lineage>
</organism>
<reference evidence="2 3" key="1">
    <citation type="submission" date="2018-07" db="EMBL/GenBank/DDBJ databases">
        <title>Genome sequencing of Runella.</title>
        <authorList>
            <person name="Baek M.-G."/>
            <person name="Yi H."/>
        </authorList>
    </citation>
    <scope>NUCLEOTIDE SEQUENCE [LARGE SCALE GENOMIC DNA]</scope>
    <source>
        <strain evidence="2 3">HYN0085</strain>
    </source>
</reference>
<dbReference type="OrthoDB" id="894278at2"/>
<dbReference type="EMBL" id="CP030850">
    <property type="protein sequence ID" value="AXE19911.1"/>
    <property type="molecule type" value="Genomic_DNA"/>
</dbReference>
<name>A0A344TMP0_9BACT</name>
<dbReference type="Proteomes" id="UP000251993">
    <property type="component" value="Chromosome"/>
</dbReference>
<proteinExistence type="predicted"/>
<evidence type="ECO:0000313" key="3">
    <source>
        <dbReference type="Proteomes" id="UP000251993"/>
    </source>
</evidence>
<dbReference type="KEGG" id="run:DR864_20250"/>
<feature type="transmembrane region" description="Helical" evidence="1">
    <location>
        <begin position="14"/>
        <end position="33"/>
    </location>
</feature>
<keyword evidence="1" id="KW-0472">Membrane</keyword>
<evidence type="ECO:0000313" key="2">
    <source>
        <dbReference type="EMBL" id="AXE19911.1"/>
    </source>
</evidence>
<keyword evidence="1" id="KW-1133">Transmembrane helix</keyword>
<gene>
    <name evidence="2" type="ORF">DR864_20250</name>
</gene>
<dbReference type="AlphaFoldDB" id="A0A344TMP0"/>
<keyword evidence="3" id="KW-1185">Reference proteome</keyword>
<keyword evidence="1" id="KW-0812">Transmembrane</keyword>
<evidence type="ECO:0000256" key="1">
    <source>
        <dbReference type="SAM" id="Phobius"/>
    </source>
</evidence>